<dbReference type="PANTHER" id="PTHR43229">
    <property type="entry name" value="NODULATION PROTEIN J"/>
    <property type="match status" value="1"/>
</dbReference>
<feature type="domain" description="ABC-2 type transporter transmembrane" evidence="7">
    <location>
        <begin position="78"/>
        <end position="227"/>
    </location>
</feature>
<dbReference type="Pfam" id="PF12698">
    <property type="entry name" value="ABC2_membrane_3"/>
    <property type="match status" value="1"/>
</dbReference>
<keyword evidence="2 6" id="KW-0812">Transmembrane</keyword>
<reference evidence="9" key="1">
    <citation type="journal article" date="2019" name="Int. J. Syst. Evol. Microbiol.">
        <title>The Global Catalogue of Microorganisms (GCM) 10K type strain sequencing project: providing services to taxonomists for standard genome sequencing and annotation.</title>
        <authorList>
            <consortium name="The Broad Institute Genomics Platform"/>
            <consortium name="The Broad Institute Genome Sequencing Center for Infectious Disease"/>
            <person name="Wu L."/>
            <person name="Ma J."/>
        </authorList>
    </citation>
    <scope>NUCLEOTIDE SEQUENCE [LARGE SCALE GENOMIC DNA]</scope>
    <source>
        <strain evidence="9">CCM 8653</strain>
    </source>
</reference>
<protein>
    <submittedName>
        <fullName evidence="8">ABC transporter</fullName>
    </submittedName>
</protein>
<dbReference type="RefSeq" id="WP_188522716.1">
    <property type="nucleotide sequence ID" value="NZ_BMDG01000003.1"/>
</dbReference>
<evidence type="ECO:0000313" key="9">
    <source>
        <dbReference type="Proteomes" id="UP000632535"/>
    </source>
</evidence>
<keyword evidence="4 6" id="KW-0472">Membrane</keyword>
<sequence length="267" mass="27754">MTAATTPTTPTAPTWGRTSRATGTARAVRTYVALELRRTLRHRRTLVFSMVMPPVLLWIFARQDVFATQSAGSGNVTAWIAVSMALYGAMVTATAGGAGVSAERAQGWTRQLRLTPLRPAAYVAVKLAAAMVVGAASVTVTLLVGWLGGASMPAGAWAACALLAWVGALVFAAFGLFMGYLLPAENVMQILGPVLALLAFGGGLFMPLGAGRWAAVAQLVPTYGPAQLAHVPLGGELTVAAVVNVVAWASLFAAGTAWRFRKDTARA</sequence>
<accession>A0ABQ2B2Q1</accession>
<evidence type="ECO:0000256" key="6">
    <source>
        <dbReference type="SAM" id="Phobius"/>
    </source>
</evidence>
<name>A0ABQ2B2Q1_9MICO</name>
<dbReference type="InterPro" id="IPR013525">
    <property type="entry name" value="ABC2_TM"/>
</dbReference>
<evidence type="ECO:0000256" key="2">
    <source>
        <dbReference type="ARBA" id="ARBA00022692"/>
    </source>
</evidence>
<evidence type="ECO:0000256" key="3">
    <source>
        <dbReference type="ARBA" id="ARBA00022989"/>
    </source>
</evidence>
<dbReference type="PANTHER" id="PTHR43229:SF2">
    <property type="entry name" value="NODULATION PROTEIN J"/>
    <property type="match status" value="1"/>
</dbReference>
<dbReference type="EMBL" id="BMDG01000003">
    <property type="protein sequence ID" value="GGI06551.1"/>
    <property type="molecule type" value="Genomic_DNA"/>
</dbReference>
<feature type="transmembrane region" description="Helical" evidence="6">
    <location>
        <begin position="76"/>
        <end position="100"/>
    </location>
</feature>
<evidence type="ECO:0000313" key="8">
    <source>
        <dbReference type="EMBL" id="GGI06551.1"/>
    </source>
</evidence>
<dbReference type="Proteomes" id="UP000632535">
    <property type="component" value="Unassembled WGS sequence"/>
</dbReference>
<feature type="region of interest" description="Disordered" evidence="5">
    <location>
        <begin position="1"/>
        <end position="22"/>
    </location>
</feature>
<feature type="transmembrane region" description="Helical" evidence="6">
    <location>
        <begin position="237"/>
        <end position="258"/>
    </location>
</feature>
<comment type="caution">
    <text evidence="8">The sequence shown here is derived from an EMBL/GenBank/DDBJ whole genome shotgun (WGS) entry which is preliminary data.</text>
</comment>
<evidence type="ECO:0000259" key="7">
    <source>
        <dbReference type="Pfam" id="PF12698"/>
    </source>
</evidence>
<feature type="transmembrane region" description="Helical" evidence="6">
    <location>
        <begin position="194"/>
        <end position="217"/>
    </location>
</feature>
<comment type="subcellular location">
    <subcellularLocation>
        <location evidence="1">Membrane</location>
        <topology evidence="1">Multi-pass membrane protein</topology>
    </subcellularLocation>
</comment>
<feature type="transmembrane region" description="Helical" evidence="6">
    <location>
        <begin position="121"/>
        <end position="148"/>
    </location>
</feature>
<evidence type="ECO:0000256" key="4">
    <source>
        <dbReference type="ARBA" id="ARBA00023136"/>
    </source>
</evidence>
<proteinExistence type="predicted"/>
<feature type="compositionally biased region" description="Low complexity" evidence="5">
    <location>
        <begin position="1"/>
        <end position="14"/>
    </location>
</feature>
<feature type="transmembrane region" description="Helical" evidence="6">
    <location>
        <begin position="45"/>
        <end position="61"/>
    </location>
</feature>
<organism evidence="8 9">
    <name type="scientific">Isoptericola cucumis</name>
    <dbReference type="NCBI Taxonomy" id="1776856"/>
    <lineage>
        <taxon>Bacteria</taxon>
        <taxon>Bacillati</taxon>
        <taxon>Actinomycetota</taxon>
        <taxon>Actinomycetes</taxon>
        <taxon>Micrococcales</taxon>
        <taxon>Promicromonosporaceae</taxon>
        <taxon>Isoptericola</taxon>
    </lineage>
</organism>
<keyword evidence="3 6" id="KW-1133">Transmembrane helix</keyword>
<evidence type="ECO:0000256" key="1">
    <source>
        <dbReference type="ARBA" id="ARBA00004141"/>
    </source>
</evidence>
<keyword evidence="9" id="KW-1185">Reference proteome</keyword>
<feature type="transmembrane region" description="Helical" evidence="6">
    <location>
        <begin position="154"/>
        <end position="182"/>
    </location>
</feature>
<dbReference type="InterPro" id="IPR051784">
    <property type="entry name" value="Nod_factor_ABC_transporter"/>
</dbReference>
<gene>
    <name evidence="8" type="ORF">GCM10007368_11730</name>
</gene>
<evidence type="ECO:0000256" key="5">
    <source>
        <dbReference type="SAM" id="MobiDB-lite"/>
    </source>
</evidence>